<protein>
    <submittedName>
        <fullName evidence="1">Uncharacterized protein</fullName>
    </submittedName>
</protein>
<sequence>MRNYKDWLKAHPEEALPKKDHWRMEIFETEPITLKQDEFFINFWASDDESAVNKDLYEKYDKRNCWYHGLITDWSSDKLCLYFAYLCEDGRILEIIEQTQRYKNKKGVEEYHYFGYDMRITAAPYQQNVDSIRIPFGLFPDREMPKLINSMLEGYFQFNKCLPKRQNINKDLVVQGRYESEEFIFDIANCCGGPGISCYDKKTGEQIYHSNGSGRSWEPFGNAYREGKMLEFLMKEKKQMDNLVERIKRGEFQSEQPQDWKENISDSTN</sequence>
<comment type="caution">
    <text evidence="1">The sequence shown here is derived from an EMBL/GenBank/DDBJ whole genome shotgun (WGS) entry which is preliminary data.</text>
</comment>
<reference evidence="1 2" key="1">
    <citation type="submission" date="2017-02" db="EMBL/GenBank/DDBJ databases">
        <authorList>
            <person name="Peterson S.W."/>
        </authorList>
    </citation>
    <scope>NUCLEOTIDE SEQUENCE [LARGE SCALE GENOMIC DNA]</scope>
    <source>
        <strain evidence="1">159469</strain>
    </source>
</reference>
<proteinExistence type="predicted"/>
<dbReference type="RefSeq" id="WP_086583250.1">
    <property type="nucleotide sequence ID" value="NZ_MUIZ01000009.1"/>
</dbReference>
<dbReference type="Proteomes" id="UP000194606">
    <property type="component" value="Unassembled WGS sequence"/>
</dbReference>
<evidence type="ECO:0000313" key="2">
    <source>
        <dbReference type="Proteomes" id="UP000194606"/>
    </source>
</evidence>
<accession>A0A252CAK7</accession>
<gene>
    <name evidence="1" type="ORF">BZZ03_10460</name>
</gene>
<evidence type="ECO:0000313" key="1">
    <source>
        <dbReference type="EMBL" id="OUK02850.1"/>
    </source>
</evidence>
<name>A0A252CAK7_9LACT</name>
<organism evidence="1 2">
    <name type="scientific">Lactococcus petauri</name>
    <dbReference type="NCBI Taxonomy" id="1940789"/>
    <lineage>
        <taxon>Bacteria</taxon>
        <taxon>Bacillati</taxon>
        <taxon>Bacillota</taxon>
        <taxon>Bacilli</taxon>
        <taxon>Lactobacillales</taxon>
        <taxon>Streptococcaceae</taxon>
        <taxon>Lactococcus</taxon>
    </lineage>
</organism>
<dbReference type="AlphaFoldDB" id="A0A252CAK7"/>
<dbReference type="EMBL" id="MUIZ01000009">
    <property type="protein sequence ID" value="OUK02850.1"/>
    <property type="molecule type" value="Genomic_DNA"/>
</dbReference>